<protein>
    <submittedName>
        <fullName evidence="3">Uncharacterized protein</fullName>
    </submittedName>
</protein>
<name>A0AAD6V606_9AGAR</name>
<evidence type="ECO:0000256" key="1">
    <source>
        <dbReference type="SAM" id="MobiDB-lite"/>
    </source>
</evidence>
<feature type="signal peptide" evidence="2">
    <location>
        <begin position="1"/>
        <end position="18"/>
    </location>
</feature>
<dbReference type="Proteomes" id="UP001219525">
    <property type="component" value="Unassembled WGS sequence"/>
</dbReference>
<dbReference type="AlphaFoldDB" id="A0AAD6V606"/>
<keyword evidence="2" id="KW-0732">Signal</keyword>
<gene>
    <name evidence="3" type="ORF">GGX14DRAFT_398510</name>
</gene>
<comment type="caution">
    <text evidence="3">The sequence shown here is derived from an EMBL/GenBank/DDBJ whole genome shotgun (WGS) entry which is preliminary data.</text>
</comment>
<evidence type="ECO:0000313" key="4">
    <source>
        <dbReference type="Proteomes" id="UP001219525"/>
    </source>
</evidence>
<evidence type="ECO:0000313" key="3">
    <source>
        <dbReference type="EMBL" id="KAJ7203748.1"/>
    </source>
</evidence>
<feature type="chain" id="PRO_5041921127" evidence="2">
    <location>
        <begin position="19"/>
        <end position="255"/>
    </location>
</feature>
<feature type="compositionally biased region" description="Polar residues" evidence="1">
    <location>
        <begin position="246"/>
        <end position="255"/>
    </location>
</feature>
<organism evidence="3 4">
    <name type="scientific">Mycena pura</name>
    <dbReference type="NCBI Taxonomy" id="153505"/>
    <lineage>
        <taxon>Eukaryota</taxon>
        <taxon>Fungi</taxon>
        <taxon>Dikarya</taxon>
        <taxon>Basidiomycota</taxon>
        <taxon>Agaricomycotina</taxon>
        <taxon>Agaricomycetes</taxon>
        <taxon>Agaricomycetidae</taxon>
        <taxon>Agaricales</taxon>
        <taxon>Marasmiineae</taxon>
        <taxon>Mycenaceae</taxon>
        <taxon>Mycena</taxon>
    </lineage>
</organism>
<reference evidence="3" key="1">
    <citation type="submission" date="2023-03" db="EMBL/GenBank/DDBJ databases">
        <title>Massive genome expansion in bonnet fungi (Mycena s.s.) driven by repeated elements and novel gene families across ecological guilds.</title>
        <authorList>
            <consortium name="Lawrence Berkeley National Laboratory"/>
            <person name="Harder C.B."/>
            <person name="Miyauchi S."/>
            <person name="Viragh M."/>
            <person name="Kuo A."/>
            <person name="Thoen E."/>
            <person name="Andreopoulos B."/>
            <person name="Lu D."/>
            <person name="Skrede I."/>
            <person name="Drula E."/>
            <person name="Henrissat B."/>
            <person name="Morin E."/>
            <person name="Kohler A."/>
            <person name="Barry K."/>
            <person name="LaButti K."/>
            <person name="Morin E."/>
            <person name="Salamov A."/>
            <person name="Lipzen A."/>
            <person name="Mereny Z."/>
            <person name="Hegedus B."/>
            <person name="Baldrian P."/>
            <person name="Stursova M."/>
            <person name="Weitz H."/>
            <person name="Taylor A."/>
            <person name="Grigoriev I.V."/>
            <person name="Nagy L.G."/>
            <person name="Martin F."/>
            <person name="Kauserud H."/>
        </authorList>
    </citation>
    <scope>NUCLEOTIDE SEQUENCE</scope>
    <source>
        <strain evidence="3">9144</strain>
    </source>
</reference>
<dbReference type="EMBL" id="JARJCW010000049">
    <property type="protein sequence ID" value="KAJ7203748.1"/>
    <property type="molecule type" value="Genomic_DNA"/>
</dbReference>
<accession>A0AAD6V606</accession>
<evidence type="ECO:0000256" key="2">
    <source>
        <dbReference type="SAM" id="SignalP"/>
    </source>
</evidence>
<proteinExistence type="predicted"/>
<sequence length="255" mass="28284">MAPLLVRFFFFFFFGTSSLRPLDSREFVSAEPESESAARARAWVAEAAVEREKRHYVPITASWALSGPRLQKLERAARRTQNRVAFEARSRLDGLPPQGLQYIAEARHLRRVRYAAGGDTPAASFAVCDASLRQAAARGEEWAVRLLAEAGDDRVPNRSPWRDFSDADLRCWAAAVVEDTPKVGRRSVEPDIGGDGIDEYAVDVIEDDADGNSDGPVFMIARTVSPEPWWVYHPGNDLEEADDAPSPSTYSRSSL</sequence>
<feature type="region of interest" description="Disordered" evidence="1">
    <location>
        <begin position="234"/>
        <end position="255"/>
    </location>
</feature>
<keyword evidence="4" id="KW-1185">Reference proteome</keyword>